<dbReference type="InterPro" id="IPR045601">
    <property type="entry name" value="DUF6455"/>
</dbReference>
<sequence length="87" mass="9727">MPQLGRIMPHFHLVQRMARAIGADVVAAHRNGRLEQQDWAQMIHACRGCEWAHACTDWLHKNENVEKAPVACPNRAMFAAIKVGSNG</sequence>
<comment type="caution">
    <text evidence="2">The sequence shown here is derived from an EMBL/GenBank/DDBJ whole genome shotgun (WGS) entry which is preliminary data.</text>
</comment>
<dbReference type="STRING" id="981384.GCA_000192475_01743"/>
<proteinExistence type="predicted"/>
<protein>
    <recommendedName>
        <fullName evidence="1">DUF6455 domain-containing protein</fullName>
    </recommendedName>
</protein>
<reference evidence="2 3" key="1">
    <citation type="submission" date="2018-10" db="EMBL/GenBank/DDBJ databases">
        <title>Genomic Encyclopedia of Archaeal and Bacterial Type Strains, Phase II (KMG-II): from individual species to whole genera.</title>
        <authorList>
            <person name="Goeker M."/>
        </authorList>
    </citation>
    <scope>NUCLEOTIDE SEQUENCE [LARGE SCALE GENOMIC DNA]</scope>
    <source>
        <strain evidence="2 3">DSM 29317</strain>
    </source>
</reference>
<dbReference type="EMBL" id="RCCT01000001">
    <property type="protein sequence ID" value="RLK11257.1"/>
    <property type="molecule type" value="Genomic_DNA"/>
</dbReference>
<dbReference type="Pfam" id="PF20056">
    <property type="entry name" value="DUF6455"/>
    <property type="match status" value="1"/>
</dbReference>
<dbReference type="AlphaFoldDB" id="A0A497ZTF6"/>
<keyword evidence="3" id="KW-1185">Reference proteome</keyword>
<evidence type="ECO:0000259" key="1">
    <source>
        <dbReference type="Pfam" id="PF20056"/>
    </source>
</evidence>
<gene>
    <name evidence="2" type="ORF">CLV75_1257</name>
</gene>
<dbReference type="OrthoDB" id="7689275at2"/>
<dbReference type="Proteomes" id="UP000271700">
    <property type="component" value="Unassembled WGS sequence"/>
</dbReference>
<evidence type="ECO:0000313" key="3">
    <source>
        <dbReference type="Proteomes" id="UP000271700"/>
    </source>
</evidence>
<feature type="domain" description="DUF6455" evidence="1">
    <location>
        <begin position="1"/>
        <end position="82"/>
    </location>
</feature>
<name>A0A497ZTF6_9RHOB</name>
<organism evidence="2 3">
    <name type="scientific">Ruegeria conchae</name>
    <dbReference type="NCBI Taxonomy" id="981384"/>
    <lineage>
        <taxon>Bacteria</taxon>
        <taxon>Pseudomonadati</taxon>
        <taxon>Pseudomonadota</taxon>
        <taxon>Alphaproteobacteria</taxon>
        <taxon>Rhodobacterales</taxon>
        <taxon>Roseobacteraceae</taxon>
        <taxon>Ruegeria</taxon>
    </lineage>
</organism>
<accession>A0A497ZTF6</accession>
<evidence type="ECO:0000313" key="2">
    <source>
        <dbReference type="EMBL" id="RLK11257.1"/>
    </source>
</evidence>
<dbReference type="RefSeq" id="WP_037321510.1">
    <property type="nucleotide sequence ID" value="NZ_AEYW01000013.1"/>
</dbReference>